<dbReference type="EMBL" id="CAACVR010000045">
    <property type="protein sequence ID" value="VEU23373.1"/>
    <property type="molecule type" value="Genomic_DNA"/>
</dbReference>
<dbReference type="InParanoid" id="A0A448YR17"/>
<dbReference type="InterPro" id="IPR039297">
    <property type="entry name" value="COX7a"/>
</dbReference>
<evidence type="ECO:0000313" key="6">
    <source>
        <dbReference type="EMBL" id="VEU23373.1"/>
    </source>
</evidence>
<evidence type="ECO:0000256" key="1">
    <source>
        <dbReference type="ARBA" id="ARBA00004273"/>
    </source>
</evidence>
<keyword evidence="5" id="KW-0812">Transmembrane</keyword>
<evidence type="ECO:0000313" key="7">
    <source>
        <dbReference type="Proteomes" id="UP000290900"/>
    </source>
</evidence>
<dbReference type="STRING" id="13370.A0A448YR17"/>
<proteinExistence type="predicted"/>
<organism evidence="6 7">
    <name type="scientific">Brettanomyces naardenensis</name>
    <name type="common">Yeast</name>
    <dbReference type="NCBI Taxonomy" id="13370"/>
    <lineage>
        <taxon>Eukaryota</taxon>
        <taxon>Fungi</taxon>
        <taxon>Dikarya</taxon>
        <taxon>Ascomycota</taxon>
        <taxon>Saccharomycotina</taxon>
        <taxon>Pichiomycetes</taxon>
        <taxon>Pichiales</taxon>
        <taxon>Pichiaceae</taxon>
        <taxon>Brettanomyces</taxon>
    </lineage>
</organism>
<name>A0A448YR17_BRENA</name>
<evidence type="ECO:0000256" key="4">
    <source>
        <dbReference type="ARBA" id="ARBA00023136"/>
    </source>
</evidence>
<dbReference type="OrthoDB" id="5511599at2759"/>
<evidence type="ECO:0000256" key="2">
    <source>
        <dbReference type="ARBA" id="ARBA00022792"/>
    </source>
</evidence>
<evidence type="ECO:0000256" key="5">
    <source>
        <dbReference type="SAM" id="Phobius"/>
    </source>
</evidence>
<keyword evidence="5" id="KW-1133">Transmembrane helix</keyword>
<reference evidence="6 7" key="1">
    <citation type="submission" date="2018-12" db="EMBL/GenBank/DDBJ databases">
        <authorList>
            <person name="Tiukova I."/>
            <person name="Dainat J."/>
        </authorList>
    </citation>
    <scope>NUCLEOTIDE SEQUENCE [LARGE SCALE GENOMIC DNA]</scope>
</reference>
<accession>A0A448YR17</accession>
<sequence>MSLADPKRIIEMQKFYQTSTKPIWRAHPRAKLYLIPYFAAFGISVGASLTFLVRAVLDIKAKK</sequence>
<dbReference type="Proteomes" id="UP000290900">
    <property type="component" value="Unassembled WGS sequence"/>
</dbReference>
<dbReference type="AlphaFoldDB" id="A0A448YR17"/>
<evidence type="ECO:0000256" key="3">
    <source>
        <dbReference type="ARBA" id="ARBA00023128"/>
    </source>
</evidence>
<dbReference type="Pfam" id="PF02238">
    <property type="entry name" value="COX7a"/>
    <property type="match status" value="1"/>
</dbReference>
<dbReference type="FunCoup" id="A0A448YR17">
    <property type="interactions" value="100"/>
</dbReference>
<keyword evidence="4 5" id="KW-0472">Membrane</keyword>
<keyword evidence="7" id="KW-1185">Reference proteome</keyword>
<dbReference type="GO" id="GO:0005743">
    <property type="term" value="C:mitochondrial inner membrane"/>
    <property type="evidence" value="ECO:0007669"/>
    <property type="project" value="UniProtKB-SubCell"/>
</dbReference>
<comment type="subcellular location">
    <subcellularLocation>
        <location evidence="1">Mitochondrion inner membrane</location>
    </subcellularLocation>
</comment>
<feature type="transmembrane region" description="Helical" evidence="5">
    <location>
        <begin position="34"/>
        <end position="57"/>
    </location>
</feature>
<keyword evidence="2" id="KW-0999">Mitochondrion inner membrane</keyword>
<keyword evidence="3" id="KW-0496">Mitochondrion</keyword>
<protein>
    <submittedName>
        <fullName evidence="6">DEKNAAC104700</fullName>
    </submittedName>
</protein>
<gene>
    <name evidence="6" type="ORF">BRENAR_LOCUS4104</name>
</gene>